<dbReference type="Proteomes" id="UP000308600">
    <property type="component" value="Unassembled WGS sequence"/>
</dbReference>
<evidence type="ECO:0000313" key="2">
    <source>
        <dbReference type="Proteomes" id="UP000308600"/>
    </source>
</evidence>
<feature type="non-terminal residue" evidence="1">
    <location>
        <position position="419"/>
    </location>
</feature>
<accession>A0ACD2ZX83</accession>
<organism evidence="1 2">
    <name type="scientific">Pluteus cervinus</name>
    <dbReference type="NCBI Taxonomy" id="181527"/>
    <lineage>
        <taxon>Eukaryota</taxon>
        <taxon>Fungi</taxon>
        <taxon>Dikarya</taxon>
        <taxon>Basidiomycota</taxon>
        <taxon>Agaricomycotina</taxon>
        <taxon>Agaricomycetes</taxon>
        <taxon>Agaricomycetidae</taxon>
        <taxon>Agaricales</taxon>
        <taxon>Pluteineae</taxon>
        <taxon>Pluteaceae</taxon>
        <taxon>Pluteus</taxon>
    </lineage>
</organism>
<protein>
    <submittedName>
        <fullName evidence="1">Uncharacterized protein</fullName>
    </submittedName>
</protein>
<evidence type="ECO:0000313" key="1">
    <source>
        <dbReference type="EMBL" id="TFK57961.1"/>
    </source>
</evidence>
<keyword evidence="2" id="KW-1185">Reference proteome</keyword>
<dbReference type="EMBL" id="ML209808">
    <property type="protein sequence ID" value="TFK57961.1"/>
    <property type="molecule type" value="Genomic_DNA"/>
</dbReference>
<name>A0ACD2ZX83_9AGAR</name>
<proteinExistence type="predicted"/>
<reference evidence="1 2" key="1">
    <citation type="journal article" date="2019" name="Nat. Ecol. Evol.">
        <title>Megaphylogeny resolves global patterns of mushroom evolution.</title>
        <authorList>
            <person name="Varga T."/>
            <person name="Krizsan K."/>
            <person name="Foldi C."/>
            <person name="Dima B."/>
            <person name="Sanchez-Garcia M."/>
            <person name="Sanchez-Ramirez S."/>
            <person name="Szollosi G.J."/>
            <person name="Szarkandi J.G."/>
            <person name="Papp V."/>
            <person name="Albert L."/>
            <person name="Andreopoulos W."/>
            <person name="Angelini C."/>
            <person name="Antonin V."/>
            <person name="Barry K.W."/>
            <person name="Bougher N.L."/>
            <person name="Buchanan P."/>
            <person name="Buyck B."/>
            <person name="Bense V."/>
            <person name="Catcheside P."/>
            <person name="Chovatia M."/>
            <person name="Cooper J."/>
            <person name="Damon W."/>
            <person name="Desjardin D."/>
            <person name="Finy P."/>
            <person name="Geml J."/>
            <person name="Haridas S."/>
            <person name="Hughes K."/>
            <person name="Justo A."/>
            <person name="Karasinski D."/>
            <person name="Kautmanova I."/>
            <person name="Kiss B."/>
            <person name="Kocsube S."/>
            <person name="Kotiranta H."/>
            <person name="LaButti K.M."/>
            <person name="Lechner B.E."/>
            <person name="Liimatainen K."/>
            <person name="Lipzen A."/>
            <person name="Lukacs Z."/>
            <person name="Mihaltcheva S."/>
            <person name="Morgado L.N."/>
            <person name="Niskanen T."/>
            <person name="Noordeloos M.E."/>
            <person name="Ohm R.A."/>
            <person name="Ortiz-Santana B."/>
            <person name="Ovrebo C."/>
            <person name="Racz N."/>
            <person name="Riley R."/>
            <person name="Savchenko A."/>
            <person name="Shiryaev A."/>
            <person name="Soop K."/>
            <person name="Spirin V."/>
            <person name="Szebenyi C."/>
            <person name="Tomsovsky M."/>
            <person name="Tulloss R.E."/>
            <person name="Uehling J."/>
            <person name="Grigoriev I.V."/>
            <person name="Vagvolgyi C."/>
            <person name="Papp T."/>
            <person name="Martin F.M."/>
            <person name="Miettinen O."/>
            <person name="Hibbett D.S."/>
            <person name="Nagy L.G."/>
        </authorList>
    </citation>
    <scope>NUCLEOTIDE SEQUENCE [LARGE SCALE GENOMIC DNA]</scope>
    <source>
        <strain evidence="1 2">NL-1719</strain>
    </source>
</reference>
<sequence length="419" mass="47683">MFIIFLLLSVLRANALPTPSSFGPNTLPFAAHWLIFGRATSDDPHSDDRTLVDIVRSCVLTVAACVYRAIHPNVPDPKAGPCKVQYERLKVTIYALLAPEMVIFWAIRQRMGARLIVRNVNKAFEKKNIGIRWTMAHGHFTQMGGFCREDNEHVIFTPALIELIEQDRVNIKGLRLTEKDINDRSKGDYLSKGFITLQTTWFILECITRLVTHLPLTELEVITLGYATLNIATFMFWFDKPLNVNRPNYLEIYSHAYVQTGVELTGEISEEKRVDGVGSITVTATNITDTDPPAVSGKIVVNVSSWSEVTSGLHWGMEDPLIGVLFPRIRNLLHLSQDPQKDRPKRFLPRVLLTIFESLLKRPFCHIFAPPLDLVDDSTTPRGAKHVSSYYAMQIRTDRWWVMWYPSCFIAIVFGVIHF</sequence>
<gene>
    <name evidence="1" type="ORF">BDN72DRAFT_966449</name>
</gene>